<keyword evidence="1" id="KW-1185">Reference proteome</keyword>
<organism evidence="1 2">
    <name type="scientific">Coffea arabica</name>
    <name type="common">Arabian coffee</name>
    <dbReference type="NCBI Taxonomy" id="13443"/>
    <lineage>
        <taxon>Eukaryota</taxon>
        <taxon>Viridiplantae</taxon>
        <taxon>Streptophyta</taxon>
        <taxon>Embryophyta</taxon>
        <taxon>Tracheophyta</taxon>
        <taxon>Spermatophyta</taxon>
        <taxon>Magnoliopsida</taxon>
        <taxon>eudicotyledons</taxon>
        <taxon>Gunneridae</taxon>
        <taxon>Pentapetalae</taxon>
        <taxon>asterids</taxon>
        <taxon>lamiids</taxon>
        <taxon>Gentianales</taxon>
        <taxon>Rubiaceae</taxon>
        <taxon>Ixoroideae</taxon>
        <taxon>Gardenieae complex</taxon>
        <taxon>Bertiereae - Coffeeae clade</taxon>
        <taxon>Coffeeae</taxon>
        <taxon>Coffea</taxon>
    </lineage>
</organism>
<accession>A0ABM4WMC8</accession>
<dbReference type="SUPFAM" id="SSF56219">
    <property type="entry name" value="DNase I-like"/>
    <property type="match status" value="1"/>
</dbReference>
<evidence type="ECO:0000313" key="2">
    <source>
        <dbReference type="RefSeq" id="XP_071932920.1"/>
    </source>
</evidence>
<dbReference type="GeneID" id="140035552"/>
<evidence type="ECO:0008006" key="3">
    <source>
        <dbReference type="Google" id="ProtNLM"/>
    </source>
</evidence>
<sequence length="326" mass="38359">MGDMNDIVSNEKKWGGRKRADISFENFRDFINTNELVDIGYEGKPWTWSNRWDNEGEIRERLDRVLGSGSWCNSFRNARCRHLETKASDHSMLLVDTKPAMGKRWKKRFMFDRNWFQHKEVGNIVKLAWNTSCIRSRFFKFQFKIKQCRVALLRWNKQKERNFGKIILQTKKEMKLLRDSNMSGKGIRLTLLKKKLVAAYKYEEDEEETGTKIIQYFKGIFTAEALQCIDAILNEIPQSITSMMNKQLILPVTEQEVHRIVFSMHPNKLLSPDGMTPIFFQKFWFNIKLDLINVVQSFFHSGNLLRAVNETLICLIPKVDSPIDMT</sequence>
<dbReference type="Gene3D" id="3.60.10.10">
    <property type="entry name" value="Endonuclease/exonuclease/phosphatase"/>
    <property type="match status" value="1"/>
</dbReference>
<proteinExistence type="predicted"/>
<dbReference type="InterPro" id="IPR036691">
    <property type="entry name" value="Endo/exonu/phosph_ase_sf"/>
</dbReference>
<protein>
    <recommendedName>
        <fullName evidence="3">Reverse transcriptase</fullName>
    </recommendedName>
</protein>
<dbReference type="Proteomes" id="UP001652660">
    <property type="component" value="Chromosome 2c"/>
</dbReference>
<name>A0ABM4WMC8_COFAR</name>
<dbReference type="RefSeq" id="XP_071932920.1">
    <property type="nucleotide sequence ID" value="XM_072076819.1"/>
</dbReference>
<evidence type="ECO:0000313" key="1">
    <source>
        <dbReference type="Proteomes" id="UP001652660"/>
    </source>
</evidence>
<dbReference type="PANTHER" id="PTHR33710">
    <property type="entry name" value="BNAC02G09200D PROTEIN"/>
    <property type="match status" value="1"/>
</dbReference>
<reference evidence="2" key="1">
    <citation type="submission" date="2025-08" db="UniProtKB">
        <authorList>
            <consortium name="RefSeq"/>
        </authorList>
    </citation>
    <scope>IDENTIFICATION</scope>
    <source>
        <tissue evidence="2">Leaves</tissue>
    </source>
</reference>
<dbReference type="PANTHER" id="PTHR33710:SF71">
    <property type="entry name" value="ENDONUCLEASE_EXONUCLEASE_PHOSPHATASE DOMAIN-CONTAINING PROTEIN"/>
    <property type="match status" value="1"/>
</dbReference>
<gene>
    <name evidence="2" type="primary">LOC140035552</name>
</gene>